<dbReference type="EMBL" id="DUZY01000001">
    <property type="protein sequence ID" value="DAD22262.1"/>
    <property type="molecule type" value="Genomic_DNA"/>
</dbReference>
<dbReference type="AlphaFoldDB" id="A0A822XQF0"/>
<organism evidence="2 3">
    <name type="scientific">Nelumbo nucifera</name>
    <name type="common">Sacred lotus</name>
    <dbReference type="NCBI Taxonomy" id="4432"/>
    <lineage>
        <taxon>Eukaryota</taxon>
        <taxon>Viridiplantae</taxon>
        <taxon>Streptophyta</taxon>
        <taxon>Embryophyta</taxon>
        <taxon>Tracheophyta</taxon>
        <taxon>Spermatophyta</taxon>
        <taxon>Magnoliopsida</taxon>
        <taxon>Proteales</taxon>
        <taxon>Nelumbonaceae</taxon>
        <taxon>Nelumbo</taxon>
    </lineage>
</organism>
<keyword evidence="3" id="KW-1185">Reference proteome</keyword>
<name>A0A822XQF0_NELNU</name>
<accession>A0A822XQF0</accession>
<dbReference type="EMBL" id="DUZY01000001">
    <property type="protein sequence ID" value="DAD22242.1"/>
    <property type="molecule type" value="Genomic_DNA"/>
</dbReference>
<dbReference type="Proteomes" id="UP000607653">
    <property type="component" value="Unassembled WGS sequence"/>
</dbReference>
<sequence length="42" mass="4762">MVGVPELVDRFYTSVKKVVMSHGCKPLTMDMTIFSMHGIFLD</sequence>
<evidence type="ECO:0000313" key="3">
    <source>
        <dbReference type="Proteomes" id="UP000607653"/>
    </source>
</evidence>
<gene>
    <name evidence="1" type="ORF">HUJ06_023704</name>
    <name evidence="2" type="ORF">HUJ06_023725</name>
</gene>
<evidence type="ECO:0000313" key="1">
    <source>
        <dbReference type="EMBL" id="DAD22242.1"/>
    </source>
</evidence>
<protein>
    <submittedName>
        <fullName evidence="2">Uncharacterized protein</fullName>
    </submittedName>
</protein>
<evidence type="ECO:0000313" key="2">
    <source>
        <dbReference type="EMBL" id="DAD22262.1"/>
    </source>
</evidence>
<proteinExistence type="predicted"/>
<comment type="caution">
    <text evidence="2">The sequence shown here is derived from an EMBL/GenBank/DDBJ whole genome shotgun (WGS) entry which is preliminary data.</text>
</comment>
<reference evidence="2 3" key="1">
    <citation type="journal article" date="2020" name="Mol. Biol. Evol.">
        <title>Distinct Expression and Methylation Patterns for Genes with Different Fates following a Single Whole-Genome Duplication in Flowering Plants.</title>
        <authorList>
            <person name="Shi T."/>
            <person name="Rahmani R.S."/>
            <person name="Gugger P.F."/>
            <person name="Wang M."/>
            <person name="Li H."/>
            <person name="Zhang Y."/>
            <person name="Li Z."/>
            <person name="Wang Q."/>
            <person name="Van de Peer Y."/>
            <person name="Marchal K."/>
            <person name="Chen J."/>
        </authorList>
    </citation>
    <scope>NUCLEOTIDE SEQUENCE [LARGE SCALE GENOMIC DNA]</scope>
    <source>
        <tissue evidence="2">Leaf</tissue>
    </source>
</reference>